<proteinExistence type="predicted"/>
<keyword evidence="1" id="KW-0472">Membrane</keyword>
<keyword evidence="1" id="KW-1133">Transmembrane helix</keyword>
<evidence type="ECO:0000313" key="2">
    <source>
        <dbReference type="EMBL" id="PST38253.1"/>
    </source>
</evidence>
<feature type="transmembrane region" description="Helical" evidence="1">
    <location>
        <begin position="39"/>
        <end position="59"/>
    </location>
</feature>
<feature type="transmembrane region" description="Helical" evidence="1">
    <location>
        <begin position="65"/>
        <end position="87"/>
    </location>
</feature>
<sequence length="112" mass="13362">MSLVLVSDIMFLIDYTYYYINLECFITVRIEKKKYYAIILKKLIGGIILLIISSFLIPYYSVDLFFLIILDKLSLLIVFFLILITCLKYKKTDGIVLCYFIMVLLRYMKTFF</sequence>
<feature type="transmembrane region" description="Helical" evidence="1">
    <location>
        <begin position="94"/>
        <end position="111"/>
    </location>
</feature>
<gene>
    <name evidence="2" type="ORF">C7U55_10500</name>
</gene>
<evidence type="ECO:0000313" key="3">
    <source>
        <dbReference type="Proteomes" id="UP000241201"/>
    </source>
</evidence>
<dbReference type="EMBL" id="PYLP01000016">
    <property type="protein sequence ID" value="PST38253.1"/>
    <property type="molecule type" value="Genomic_DNA"/>
</dbReference>
<dbReference type="AlphaFoldDB" id="A0A2T3FSJ8"/>
<reference evidence="3" key="1">
    <citation type="submission" date="2018-03" db="EMBL/GenBank/DDBJ databases">
        <title>Lachnoclostridium SNUG30370 gen.nov., sp.nov., isolated from human faeces.</title>
        <authorList>
            <person name="Seo B."/>
            <person name="Jeon K."/>
            <person name="Ko G."/>
        </authorList>
    </citation>
    <scope>NUCLEOTIDE SEQUENCE [LARGE SCALE GENOMIC DNA]</scope>
    <source>
        <strain evidence="3">SNUG30370</strain>
    </source>
</reference>
<dbReference type="Proteomes" id="UP000241201">
    <property type="component" value="Unassembled WGS sequence"/>
</dbReference>
<evidence type="ECO:0000256" key="1">
    <source>
        <dbReference type="SAM" id="Phobius"/>
    </source>
</evidence>
<protein>
    <submittedName>
        <fullName evidence="2">Uncharacterized protein</fullName>
    </submittedName>
</protein>
<keyword evidence="3" id="KW-1185">Reference proteome</keyword>
<name>A0A2T3FSJ8_9FIRM</name>
<accession>A0A2T3FSJ8</accession>
<organism evidence="2 3">
    <name type="scientific">Faecalibacillus faecis</name>
    <dbReference type="NCBI Taxonomy" id="1982628"/>
    <lineage>
        <taxon>Bacteria</taxon>
        <taxon>Bacillati</taxon>
        <taxon>Bacillota</taxon>
        <taxon>Erysipelotrichia</taxon>
        <taxon>Erysipelotrichales</taxon>
        <taxon>Coprobacillaceae</taxon>
        <taxon>Faecalibacillus</taxon>
    </lineage>
</organism>
<comment type="caution">
    <text evidence="2">The sequence shown here is derived from an EMBL/GenBank/DDBJ whole genome shotgun (WGS) entry which is preliminary data.</text>
</comment>
<keyword evidence="1" id="KW-0812">Transmembrane</keyword>